<organism evidence="5 6">
    <name type="scientific">Litorivicinus lipolyticus</name>
    <dbReference type="NCBI Taxonomy" id="418701"/>
    <lineage>
        <taxon>Bacteria</taxon>
        <taxon>Pseudomonadati</taxon>
        <taxon>Pseudomonadota</taxon>
        <taxon>Gammaproteobacteria</taxon>
        <taxon>Oceanospirillales</taxon>
        <taxon>Litorivicinaceae</taxon>
        <taxon>Litorivicinus</taxon>
    </lineage>
</organism>
<dbReference type="Pfam" id="PF00392">
    <property type="entry name" value="GntR"/>
    <property type="match status" value="1"/>
</dbReference>
<evidence type="ECO:0000313" key="5">
    <source>
        <dbReference type="EMBL" id="QGG79247.1"/>
    </source>
</evidence>
<keyword evidence="2" id="KW-0238">DNA-binding</keyword>
<dbReference type="InterPro" id="IPR036388">
    <property type="entry name" value="WH-like_DNA-bd_sf"/>
</dbReference>
<dbReference type="GO" id="GO:0003700">
    <property type="term" value="F:DNA-binding transcription factor activity"/>
    <property type="evidence" value="ECO:0007669"/>
    <property type="project" value="InterPro"/>
</dbReference>
<dbReference type="PROSITE" id="PS50949">
    <property type="entry name" value="HTH_GNTR"/>
    <property type="match status" value="1"/>
</dbReference>
<evidence type="ECO:0000313" key="6">
    <source>
        <dbReference type="Proteomes" id="UP000388235"/>
    </source>
</evidence>
<dbReference type="SUPFAM" id="SSF46785">
    <property type="entry name" value="Winged helix' DNA-binding domain"/>
    <property type="match status" value="1"/>
</dbReference>
<dbReference type="Proteomes" id="UP000388235">
    <property type="component" value="Chromosome"/>
</dbReference>
<dbReference type="SUPFAM" id="SSF48008">
    <property type="entry name" value="GntR ligand-binding domain-like"/>
    <property type="match status" value="1"/>
</dbReference>
<dbReference type="KEGG" id="llp:GH975_01185"/>
<protein>
    <submittedName>
        <fullName evidence="5">FCD domain-containing protein</fullName>
    </submittedName>
</protein>
<reference evidence="5 6" key="1">
    <citation type="submission" date="2019-11" db="EMBL/GenBank/DDBJ databases">
        <authorList>
            <person name="Khan S.A."/>
            <person name="Jeon C.O."/>
            <person name="Chun B.H."/>
        </authorList>
    </citation>
    <scope>NUCLEOTIDE SEQUENCE [LARGE SCALE GENOMIC DNA]</scope>
    <source>
        <strain evidence="5 6">IMCC 1097</strain>
    </source>
</reference>
<dbReference type="InterPro" id="IPR036390">
    <property type="entry name" value="WH_DNA-bd_sf"/>
</dbReference>
<dbReference type="OrthoDB" id="9799812at2"/>
<dbReference type="SMART" id="SM00895">
    <property type="entry name" value="FCD"/>
    <property type="match status" value="1"/>
</dbReference>
<dbReference type="InterPro" id="IPR008920">
    <property type="entry name" value="TF_FadR/GntR_C"/>
</dbReference>
<accession>A0A5Q2QB96</accession>
<dbReference type="SMART" id="SM00345">
    <property type="entry name" value="HTH_GNTR"/>
    <property type="match status" value="1"/>
</dbReference>
<name>A0A5Q2QB96_9GAMM</name>
<evidence type="ECO:0000256" key="2">
    <source>
        <dbReference type="ARBA" id="ARBA00023125"/>
    </source>
</evidence>
<keyword evidence="6" id="KW-1185">Reference proteome</keyword>
<sequence length="214" mass="24061">MSKNATDRIFEALEERIVTGTIKSGERIDETAAAEQFGVSRTPVREAFARLAASDLIEKRDGQRGYFASAPSITRLIEMFEVMAELEGMCARLASRRMRTADIERLKLANEACHAAIENNDPDLYYALNVDFHEIVYNGCGNRFLADETRQIRHRLKSYRRLQLRVRGRMNQSLGEHSAIIEAIVAGDAATAERLSKAHVSVQGERFADLMAQL</sequence>
<dbReference type="Gene3D" id="1.10.10.10">
    <property type="entry name" value="Winged helix-like DNA-binding domain superfamily/Winged helix DNA-binding domain"/>
    <property type="match status" value="1"/>
</dbReference>
<dbReference type="PANTHER" id="PTHR43537:SF49">
    <property type="entry name" value="TRANSCRIPTIONAL REGULATORY PROTEIN"/>
    <property type="match status" value="1"/>
</dbReference>
<dbReference type="EMBL" id="CP045871">
    <property type="protein sequence ID" value="QGG79247.1"/>
    <property type="molecule type" value="Genomic_DNA"/>
</dbReference>
<gene>
    <name evidence="5" type="ORF">GH975_01185</name>
</gene>
<dbReference type="InterPro" id="IPR000524">
    <property type="entry name" value="Tscrpt_reg_HTH_GntR"/>
</dbReference>
<feature type="domain" description="HTH gntR-type" evidence="4">
    <location>
        <begin position="3"/>
        <end position="71"/>
    </location>
</feature>
<dbReference type="GO" id="GO:0003677">
    <property type="term" value="F:DNA binding"/>
    <property type="evidence" value="ECO:0007669"/>
    <property type="project" value="UniProtKB-KW"/>
</dbReference>
<evidence type="ECO:0000259" key="4">
    <source>
        <dbReference type="PROSITE" id="PS50949"/>
    </source>
</evidence>
<dbReference type="InterPro" id="IPR011711">
    <property type="entry name" value="GntR_C"/>
</dbReference>
<dbReference type="Gene3D" id="1.20.120.530">
    <property type="entry name" value="GntR ligand-binding domain-like"/>
    <property type="match status" value="1"/>
</dbReference>
<keyword evidence="1" id="KW-0805">Transcription regulation</keyword>
<dbReference type="AlphaFoldDB" id="A0A5Q2QB96"/>
<dbReference type="RefSeq" id="WP_153712751.1">
    <property type="nucleotide sequence ID" value="NZ_CP045871.1"/>
</dbReference>
<evidence type="ECO:0000256" key="1">
    <source>
        <dbReference type="ARBA" id="ARBA00023015"/>
    </source>
</evidence>
<dbReference type="Pfam" id="PF07729">
    <property type="entry name" value="FCD"/>
    <property type="match status" value="1"/>
</dbReference>
<keyword evidence="3" id="KW-0804">Transcription</keyword>
<dbReference type="CDD" id="cd07377">
    <property type="entry name" value="WHTH_GntR"/>
    <property type="match status" value="1"/>
</dbReference>
<proteinExistence type="predicted"/>
<evidence type="ECO:0000256" key="3">
    <source>
        <dbReference type="ARBA" id="ARBA00023163"/>
    </source>
</evidence>
<dbReference type="PANTHER" id="PTHR43537">
    <property type="entry name" value="TRANSCRIPTIONAL REGULATOR, GNTR FAMILY"/>
    <property type="match status" value="1"/>
</dbReference>